<reference evidence="8 10" key="1">
    <citation type="journal article" date="2018" name="Gigascience">
        <title>Genomes of trombidid mites reveal novel predicted allergens and laterally-transferred genes associated with secondary metabolism.</title>
        <authorList>
            <person name="Dong X."/>
            <person name="Chaisiri K."/>
            <person name="Xia D."/>
            <person name="Armstrong S.D."/>
            <person name="Fang Y."/>
            <person name="Donnelly M.J."/>
            <person name="Kadowaki T."/>
            <person name="McGarry J.W."/>
            <person name="Darby A.C."/>
            <person name="Makepeace B.L."/>
        </authorList>
    </citation>
    <scope>NUCLEOTIDE SEQUENCE [LARGE SCALE GENOMIC DNA]</scope>
    <source>
        <strain evidence="8">UoL-WK</strain>
    </source>
</reference>
<dbReference type="SUPFAM" id="SSF46579">
    <property type="entry name" value="Prefoldin"/>
    <property type="match status" value="1"/>
</dbReference>
<dbReference type="EMBL" id="NCKU01000709">
    <property type="protein sequence ID" value="RWS14474.1"/>
    <property type="molecule type" value="Genomic_DNA"/>
</dbReference>
<protein>
    <recommendedName>
        <fullName evidence="4">Probable prefoldin subunit 6</fullName>
    </recommendedName>
</protein>
<evidence type="ECO:0000256" key="4">
    <source>
        <dbReference type="ARBA" id="ARBA00072592"/>
    </source>
</evidence>
<accession>A0A3S3PKM4</accession>
<keyword evidence="10" id="KW-1185">Reference proteome</keyword>
<comment type="caution">
    <text evidence="8">The sequence shown here is derived from an EMBL/GenBank/DDBJ whole genome shotgun (WGS) entry which is preliminary data.</text>
</comment>
<evidence type="ECO:0000256" key="5">
    <source>
        <dbReference type="SAM" id="Coils"/>
    </source>
</evidence>
<organism evidence="8 10">
    <name type="scientific">Dinothrombium tinctorium</name>
    <dbReference type="NCBI Taxonomy" id="1965070"/>
    <lineage>
        <taxon>Eukaryota</taxon>
        <taxon>Metazoa</taxon>
        <taxon>Ecdysozoa</taxon>
        <taxon>Arthropoda</taxon>
        <taxon>Chelicerata</taxon>
        <taxon>Arachnida</taxon>
        <taxon>Acari</taxon>
        <taxon>Acariformes</taxon>
        <taxon>Trombidiformes</taxon>
        <taxon>Prostigmata</taxon>
        <taxon>Anystina</taxon>
        <taxon>Parasitengona</taxon>
        <taxon>Trombidioidea</taxon>
        <taxon>Trombidiidae</taxon>
        <taxon>Dinothrombium</taxon>
    </lineage>
</organism>
<dbReference type="PANTHER" id="PTHR21431:SF0">
    <property type="entry name" value="PREFOLDIN SUBUNIT 6"/>
    <property type="match status" value="1"/>
</dbReference>
<dbReference type="GO" id="GO:0005737">
    <property type="term" value="C:cytoplasm"/>
    <property type="evidence" value="ECO:0007669"/>
    <property type="project" value="TreeGrafter"/>
</dbReference>
<evidence type="ECO:0000256" key="1">
    <source>
        <dbReference type="ARBA" id="ARBA00008045"/>
    </source>
</evidence>
<dbReference type="Proteomes" id="UP000285301">
    <property type="component" value="Unassembled WGS sequence"/>
</dbReference>
<dbReference type="AlphaFoldDB" id="A0A3S3PKM4"/>
<comment type="subunit">
    <text evidence="2">Heterohexamer of two PFD-alpha type and four PFD-beta type subunits.</text>
</comment>
<dbReference type="GO" id="GO:0051082">
    <property type="term" value="F:unfolded protein binding"/>
    <property type="evidence" value="ECO:0007669"/>
    <property type="project" value="InterPro"/>
</dbReference>
<dbReference type="EMBL" id="NCKU01000710">
    <property type="protein sequence ID" value="RWS14469.1"/>
    <property type="molecule type" value="Genomic_DNA"/>
</dbReference>
<dbReference type="GO" id="GO:0051131">
    <property type="term" value="P:chaperone-mediated protein complex assembly"/>
    <property type="evidence" value="ECO:0007669"/>
    <property type="project" value="TreeGrafter"/>
</dbReference>
<dbReference type="GO" id="GO:0006457">
    <property type="term" value="P:protein folding"/>
    <property type="evidence" value="ECO:0007669"/>
    <property type="project" value="InterPro"/>
</dbReference>
<evidence type="ECO:0000313" key="6">
    <source>
        <dbReference type="EMBL" id="RWS11947.1"/>
    </source>
</evidence>
<dbReference type="Pfam" id="PF01920">
    <property type="entry name" value="Prefoldin_2"/>
    <property type="match status" value="1"/>
</dbReference>
<dbReference type="CDD" id="cd23161">
    <property type="entry name" value="Prefoldin_6"/>
    <property type="match status" value="1"/>
</dbReference>
<evidence type="ECO:0000313" key="9">
    <source>
        <dbReference type="EMBL" id="RWS14474.1"/>
    </source>
</evidence>
<comment type="similarity">
    <text evidence="1">Belongs to the prefoldin subunit beta family.</text>
</comment>
<feature type="coiled-coil region" evidence="5">
    <location>
        <begin position="82"/>
        <end position="116"/>
    </location>
</feature>
<gene>
    <name evidence="7" type="ORF">B4U79_05263</name>
    <name evidence="8" type="ORF">B4U79_08611</name>
    <name evidence="9" type="ORF">B4U79_14793</name>
    <name evidence="6" type="ORF">B4U79_16015</name>
</gene>
<dbReference type="EMBL" id="NCKU01001508">
    <property type="protein sequence ID" value="RWS11947.1"/>
    <property type="molecule type" value="Genomic_DNA"/>
</dbReference>
<sequence>MASLENTQKKLSDEISAYSALQKDYQKNLAAREQLDSQLNENIIVQEELELLPEDANVFKLTGPALIKHDLHDAKENVGNRIKYIKDEIKKIDVLLKDLEKKQATRRDSINKLQQQLQQAQVKAAVN</sequence>
<evidence type="ECO:0000313" key="7">
    <source>
        <dbReference type="EMBL" id="RWS11956.1"/>
    </source>
</evidence>
<dbReference type="Gene3D" id="1.10.287.370">
    <property type="match status" value="1"/>
</dbReference>
<dbReference type="STRING" id="1965070.A0A3S3PKM4"/>
<dbReference type="PANTHER" id="PTHR21431">
    <property type="entry name" value="PREFOLDIN SUBUNIT 6"/>
    <property type="match status" value="1"/>
</dbReference>
<keyword evidence="3" id="KW-0143">Chaperone</keyword>
<reference evidence="8" key="2">
    <citation type="submission" date="2018-11" db="EMBL/GenBank/DDBJ databases">
        <title>Trombidioid mite genomics.</title>
        <authorList>
            <person name="Dong X."/>
        </authorList>
    </citation>
    <scope>NUCLEOTIDE SEQUENCE</scope>
    <source>
        <strain evidence="8">UoL-WK</strain>
    </source>
</reference>
<evidence type="ECO:0000256" key="2">
    <source>
        <dbReference type="ARBA" id="ARBA00011695"/>
    </source>
</evidence>
<dbReference type="InterPro" id="IPR002777">
    <property type="entry name" value="PFD_beta-like"/>
</dbReference>
<dbReference type="InterPro" id="IPR009053">
    <property type="entry name" value="Prefoldin"/>
</dbReference>
<dbReference type="FunFam" id="1.10.287.370:FF:000003">
    <property type="entry name" value="Prefoldin subunit 6"/>
    <property type="match status" value="1"/>
</dbReference>
<evidence type="ECO:0000313" key="8">
    <source>
        <dbReference type="EMBL" id="RWS14469.1"/>
    </source>
</evidence>
<evidence type="ECO:0000256" key="3">
    <source>
        <dbReference type="ARBA" id="ARBA00023186"/>
    </source>
</evidence>
<dbReference type="OrthoDB" id="248120at2759"/>
<dbReference type="GO" id="GO:0016272">
    <property type="term" value="C:prefoldin complex"/>
    <property type="evidence" value="ECO:0007669"/>
    <property type="project" value="InterPro"/>
</dbReference>
<dbReference type="GO" id="GO:0051087">
    <property type="term" value="F:protein-folding chaperone binding"/>
    <property type="evidence" value="ECO:0007669"/>
    <property type="project" value="TreeGrafter"/>
</dbReference>
<evidence type="ECO:0000313" key="10">
    <source>
        <dbReference type="Proteomes" id="UP000285301"/>
    </source>
</evidence>
<name>A0A3S3PKM4_9ACAR</name>
<proteinExistence type="inferred from homology"/>
<dbReference type="EMBL" id="NCKU01001507">
    <property type="protein sequence ID" value="RWS11956.1"/>
    <property type="molecule type" value="Genomic_DNA"/>
</dbReference>
<keyword evidence="5" id="KW-0175">Coiled coil</keyword>